<comment type="caution">
    <text evidence="2">The sequence shown here is derived from an EMBL/GenBank/DDBJ whole genome shotgun (WGS) entry which is preliminary data.</text>
</comment>
<organism evidence="2 3">
    <name type="scientific">Pristionchus mayeri</name>
    <dbReference type="NCBI Taxonomy" id="1317129"/>
    <lineage>
        <taxon>Eukaryota</taxon>
        <taxon>Metazoa</taxon>
        <taxon>Ecdysozoa</taxon>
        <taxon>Nematoda</taxon>
        <taxon>Chromadorea</taxon>
        <taxon>Rhabditida</taxon>
        <taxon>Rhabditina</taxon>
        <taxon>Diplogasteromorpha</taxon>
        <taxon>Diplogasteroidea</taxon>
        <taxon>Neodiplogasteridae</taxon>
        <taxon>Pristionchus</taxon>
    </lineage>
</organism>
<evidence type="ECO:0000313" key="3">
    <source>
        <dbReference type="Proteomes" id="UP001328107"/>
    </source>
</evidence>
<keyword evidence="1" id="KW-0472">Membrane</keyword>
<dbReference type="AlphaFoldDB" id="A0AAN4ZAY2"/>
<dbReference type="Proteomes" id="UP001328107">
    <property type="component" value="Unassembled WGS sequence"/>
</dbReference>
<protein>
    <submittedName>
        <fullName evidence="2">Uncharacterized protein</fullName>
    </submittedName>
</protein>
<dbReference type="EMBL" id="BTRK01000002">
    <property type="protein sequence ID" value="GMR34452.1"/>
    <property type="molecule type" value="Genomic_DNA"/>
</dbReference>
<gene>
    <name evidence="2" type="ORF">PMAYCL1PPCAC_04647</name>
</gene>
<keyword evidence="1" id="KW-0812">Transmembrane</keyword>
<keyword evidence="3" id="KW-1185">Reference proteome</keyword>
<keyword evidence="1" id="KW-1133">Transmembrane helix</keyword>
<proteinExistence type="predicted"/>
<feature type="non-terminal residue" evidence="2">
    <location>
        <position position="106"/>
    </location>
</feature>
<feature type="transmembrane region" description="Helical" evidence="1">
    <location>
        <begin position="27"/>
        <end position="46"/>
    </location>
</feature>
<evidence type="ECO:0000313" key="2">
    <source>
        <dbReference type="EMBL" id="GMR34452.1"/>
    </source>
</evidence>
<evidence type="ECO:0000256" key="1">
    <source>
        <dbReference type="SAM" id="Phobius"/>
    </source>
</evidence>
<name>A0AAN4ZAY2_9BILA</name>
<feature type="non-terminal residue" evidence="2">
    <location>
        <position position="1"/>
    </location>
</feature>
<accession>A0AAN4ZAY2</accession>
<sequence length="106" mass="12103">LRVMVSFWRQLRFLLWKGVVVKKRQKIWLAIEVLVPILLFAIVALIRTSDFTDQHPTCHYASKAFTSAGLAPFLNGWLCFITNRCSQSPVTGDEQRLLGEGVQRSL</sequence>
<reference evidence="3" key="1">
    <citation type="submission" date="2022-10" db="EMBL/GenBank/DDBJ databases">
        <title>Genome assembly of Pristionchus species.</title>
        <authorList>
            <person name="Yoshida K."/>
            <person name="Sommer R.J."/>
        </authorList>
    </citation>
    <scope>NUCLEOTIDE SEQUENCE [LARGE SCALE GENOMIC DNA]</scope>
    <source>
        <strain evidence="3">RS5460</strain>
    </source>
</reference>